<evidence type="ECO:0000256" key="8">
    <source>
        <dbReference type="ARBA" id="ARBA00023211"/>
    </source>
</evidence>
<comment type="caution">
    <text evidence="12">The sequence shown here is derived from an EMBL/GenBank/DDBJ whole genome shotgun (WGS) entry which is preliminary data.</text>
</comment>
<evidence type="ECO:0000313" key="13">
    <source>
        <dbReference type="Proteomes" id="UP000284403"/>
    </source>
</evidence>
<feature type="region of interest" description="Disordered" evidence="10">
    <location>
        <begin position="1029"/>
        <end position="1065"/>
    </location>
</feature>
<dbReference type="PROSITE" id="PS51746">
    <property type="entry name" value="PPM_2"/>
    <property type="match status" value="1"/>
</dbReference>
<dbReference type="InterPro" id="IPR000222">
    <property type="entry name" value="PP2C_BS"/>
</dbReference>
<evidence type="ECO:0000256" key="2">
    <source>
        <dbReference type="ARBA" id="ARBA00001946"/>
    </source>
</evidence>
<dbReference type="SMART" id="SM00332">
    <property type="entry name" value="PP2Cc"/>
    <property type="match status" value="1"/>
</dbReference>
<dbReference type="RefSeq" id="XP_029231454.1">
    <property type="nucleotide sequence ID" value="XM_029368402.1"/>
</dbReference>
<evidence type="ECO:0000256" key="9">
    <source>
        <dbReference type="RuleBase" id="RU003465"/>
    </source>
</evidence>
<evidence type="ECO:0000313" key="12">
    <source>
        <dbReference type="EMBL" id="RNF26248.1"/>
    </source>
</evidence>
<dbReference type="CDD" id="cd00143">
    <property type="entry name" value="PP2Cc"/>
    <property type="match status" value="1"/>
</dbReference>
<evidence type="ECO:0000256" key="1">
    <source>
        <dbReference type="ARBA" id="ARBA00001936"/>
    </source>
</evidence>
<keyword evidence="6 9" id="KW-0378">Hydrolase</keyword>
<feature type="compositionally biased region" description="Basic and acidic residues" evidence="10">
    <location>
        <begin position="482"/>
        <end position="493"/>
    </location>
</feature>
<dbReference type="GO" id="GO:0046872">
    <property type="term" value="F:metal ion binding"/>
    <property type="evidence" value="ECO:0007669"/>
    <property type="project" value="UniProtKB-KW"/>
</dbReference>
<evidence type="ECO:0000256" key="10">
    <source>
        <dbReference type="SAM" id="MobiDB-lite"/>
    </source>
</evidence>
<keyword evidence="13" id="KW-1185">Reference proteome</keyword>
<keyword evidence="5" id="KW-0479">Metal-binding</keyword>
<feature type="region of interest" description="Disordered" evidence="10">
    <location>
        <begin position="411"/>
        <end position="457"/>
    </location>
</feature>
<dbReference type="InterPro" id="IPR015655">
    <property type="entry name" value="PP2C"/>
</dbReference>
<sequence>MDGGAALPGSGQFSQQKKGEVGDGRAGSPAARTCTPTLPRFLSPPSPPRCPQEQQDKCIGRRQYSPARSVKTPVEALSFKDRQLWRITRTPFHSGGSPATLRPFAGNVPGCFSPRQLSSPPLARPVEALDRLETRQPPRHFDAGGPDTAPPARPVDNAWRLSASLGSAESPRRGEASAVAGQNPPPAAVSMAQHVRTDSSRSKSSLDCTLTPRRVKMRQMQSKRSSTSNSRASSCGARRPLTPPSASRLLAGRPGFSPGAVACAGVSSGVARPSSLAATVPPPESGDGSQAGSSFRASCTATNLPLTQVMRGHATSGSPASTPDCTVHPSREYSSDQEKTEGALSGTRTPENVYSAATVGVSGGLEHRDHEKMLKRPKSFLSSPTRPLLGGSCPNSGKAALDGFLRTVQSVDERSSSSASASSTGTPEVSSGRQQPLETASTRAATRENKRQSSFSSLYFSMTKRHRMQRLMHIASQPAHMASEEATNREVRGEGSTADECPNADDEETSEAFGTVGILETEEHVFIPRYEVLPEGQTPMELMLNSIRLTGACGHGDSVSCRDKEEGRGSLDGRGGGQDVLGEPHDGDDEVFTFGGISPEYATSPTEEDPLVDCKVAARLCFDAENGVMLISPKEEVGKYISQTARVGASDGADEDEQSGCTCSMQFITKDIRGGDYSRYHAHALYHHCVYCNRRPAAFLCLHCLRSTCPSHVTQHYKECEAECTLFLNLLDIMTSFDRIFWCEKCRCFTWKYTEAYDALVDQLAVTRGTYLEEAVRDISCVGYEVCLRRPHHCRRHSSLHMSPPRDPLCCSLNASPKLQATTVLSVAVSPVQVPLSVAVSPMHQPLDAAHERPLSAVSLARGLERASPIFAVTGSLGCGSPVARRLRRESGNPLVQDDVLRVGEAVFKLVALGAKVQGWRTTQEDAEAAFVIDIPALSPDSPLQAYAAGAAAPARDAEEEEEEEEDAAPETIPMAIFCVFDGHGGDAVAKLAASNFESHLRKAVASARHDDVQARSLLFQLDFESSSPLFSPGEGSPVATRGSDCSPQAGHSEEERNTGVSKDDVVRDVTFTSEALRRHLEATNAGRVSPPLVPLPQSAAAAAVQRLPDSRAPVAPAPDVGGLGGSSADKLSPLSGLRLCGACPPVVSRQEMEMLRAYFAGIMEDALLSLDDGLRQSPEGARGDYQTTGCTACVVGITANFILCANVGDSGAAVYTDHTIRRISVTHRITDPVEAARITAAGYSISGERIEGLLAVTRALGDYDFKQCGGKGPKEQAVIAVPDVTIMPVPFLGDNARLGVVAACDGVWDTATLHQVHHAIVNTPNDLDVAGSAMDAVIHAREMAMALPHKEPTARDGANAGETALLDAQLLTSAAGVFAQCVAPCDNDEGIGLDNCSLFLIERRWR</sequence>
<evidence type="ECO:0000256" key="6">
    <source>
        <dbReference type="ARBA" id="ARBA00022801"/>
    </source>
</evidence>
<keyword evidence="8" id="KW-0464">Manganese</keyword>
<evidence type="ECO:0000256" key="7">
    <source>
        <dbReference type="ARBA" id="ARBA00022912"/>
    </source>
</evidence>
<feature type="compositionally biased region" description="Basic and acidic residues" evidence="10">
    <location>
        <begin position="560"/>
        <end position="571"/>
    </location>
</feature>
<dbReference type="PROSITE" id="PS01032">
    <property type="entry name" value="PPM_1"/>
    <property type="match status" value="1"/>
</dbReference>
<dbReference type="InterPro" id="IPR001932">
    <property type="entry name" value="PPM-type_phosphatase-like_dom"/>
</dbReference>
<dbReference type="PANTHER" id="PTHR13832">
    <property type="entry name" value="PROTEIN PHOSPHATASE 2C"/>
    <property type="match status" value="1"/>
</dbReference>
<feature type="region of interest" description="Disordered" evidence="10">
    <location>
        <begin position="112"/>
        <end position="252"/>
    </location>
</feature>
<dbReference type="SUPFAM" id="SSF81606">
    <property type="entry name" value="PP2C-like"/>
    <property type="match status" value="1"/>
</dbReference>
<keyword evidence="7 9" id="KW-0904">Protein phosphatase</keyword>
<feature type="compositionally biased region" description="Acidic residues" evidence="10">
    <location>
        <begin position="958"/>
        <end position="969"/>
    </location>
</feature>
<dbReference type="GeneID" id="40315075"/>
<name>A0A3R7LDJ8_9TRYP</name>
<evidence type="ECO:0000256" key="4">
    <source>
        <dbReference type="ARBA" id="ARBA00013081"/>
    </source>
</evidence>
<feature type="compositionally biased region" description="Basic and acidic residues" evidence="10">
    <location>
        <begin position="127"/>
        <end position="142"/>
    </location>
</feature>
<feature type="region of interest" description="Disordered" evidence="10">
    <location>
        <begin position="1"/>
        <end position="71"/>
    </location>
</feature>
<dbReference type="EMBL" id="MKKU01000050">
    <property type="protein sequence ID" value="RNF26248.1"/>
    <property type="molecule type" value="Genomic_DNA"/>
</dbReference>
<gene>
    <name evidence="12" type="ORF">Tco025E_01464</name>
</gene>
<feature type="region of interest" description="Disordered" evidence="10">
    <location>
        <begin position="273"/>
        <end position="295"/>
    </location>
</feature>
<feature type="compositionally biased region" description="Low complexity" evidence="10">
    <location>
        <begin position="222"/>
        <end position="234"/>
    </location>
</feature>
<feature type="compositionally biased region" description="Basic and acidic residues" evidence="10">
    <location>
        <begin position="1052"/>
        <end position="1065"/>
    </location>
</feature>
<reference evidence="12 13" key="1">
    <citation type="journal article" date="2018" name="BMC Genomics">
        <title>Genomic comparison of Trypanosoma conorhini and Trypanosoma rangeli to Trypanosoma cruzi strains of high and low virulence.</title>
        <authorList>
            <person name="Bradwell K.R."/>
            <person name="Koparde V.N."/>
            <person name="Matveyev A.V."/>
            <person name="Serrano M.G."/>
            <person name="Alves J.M."/>
            <person name="Parikh H."/>
            <person name="Huang B."/>
            <person name="Lee V."/>
            <person name="Espinosa-Alvarez O."/>
            <person name="Ortiz P.A."/>
            <person name="Costa-Martins A.G."/>
            <person name="Teixeira M.M."/>
            <person name="Buck G.A."/>
        </authorList>
    </citation>
    <scope>NUCLEOTIDE SEQUENCE [LARGE SCALE GENOMIC DNA]</scope>
    <source>
        <strain evidence="12 13">025E</strain>
    </source>
</reference>
<dbReference type="Pfam" id="PF00481">
    <property type="entry name" value="PP2C"/>
    <property type="match status" value="1"/>
</dbReference>
<feature type="domain" description="PPM-type phosphatase" evidence="11">
    <location>
        <begin position="948"/>
        <end position="1404"/>
    </location>
</feature>
<dbReference type="OrthoDB" id="265504at2759"/>
<protein>
    <recommendedName>
        <fullName evidence="4">protein-serine/threonine phosphatase</fullName>
        <ecNumber evidence="4">3.1.3.16</ecNumber>
    </recommendedName>
</protein>
<comment type="cofactor">
    <cofactor evidence="1">
        <name>Mn(2+)</name>
        <dbReference type="ChEBI" id="CHEBI:29035"/>
    </cofactor>
</comment>
<comment type="cofactor">
    <cofactor evidence="2">
        <name>Mg(2+)</name>
        <dbReference type="ChEBI" id="CHEBI:18420"/>
    </cofactor>
</comment>
<dbReference type="Proteomes" id="UP000284403">
    <property type="component" value="Unassembled WGS sequence"/>
</dbReference>
<dbReference type="InterPro" id="IPR036457">
    <property type="entry name" value="PPM-type-like_dom_sf"/>
</dbReference>
<dbReference type="PANTHER" id="PTHR13832:SF565">
    <property type="entry name" value="AT28366P-RELATED"/>
    <property type="match status" value="1"/>
</dbReference>
<feature type="compositionally biased region" description="Polar residues" evidence="10">
    <location>
        <begin position="424"/>
        <end position="444"/>
    </location>
</feature>
<accession>A0A3R7LDJ8</accession>
<dbReference type="Gene3D" id="3.60.40.10">
    <property type="entry name" value="PPM-type phosphatase domain"/>
    <property type="match status" value="2"/>
</dbReference>
<comment type="similarity">
    <text evidence="3 9">Belongs to the PP2C family.</text>
</comment>
<feature type="region of interest" description="Disordered" evidence="10">
    <location>
        <begin position="311"/>
        <end position="351"/>
    </location>
</feature>
<feature type="compositionally biased region" description="Polar residues" evidence="10">
    <location>
        <begin position="315"/>
        <end position="324"/>
    </location>
</feature>
<evidence type="ECO:0000259" key="11">
    <source>
        <dbReference type="PROSITE" id="PS51746"/>
    </source>
</evidence>
<feature type="region of interest" description="Disordered" evidence="10">
    <location>
        <begin position="556"/>
        <end position="587"/>
    </location>
</feature>
<dbReference type="GO" id="GO:0004722">
    <property type="term" value="F:protein serine/threonine phosphatase activity"/>
    <property type="evidence" value="ECO:0007669"/>
    <property type="project" value="UniProtKB-EC"/>
</dbReference>
<dbReference type="EC" id="3.1.3.16" evidence="4"/>
<feature type="region of interest" description="Disordered" evidence="10">
    <location>
        <begin position="948"/>
        <end position="969"/>
    </location>
</feature>
<feature type="region of interest" description="Disordered" evidence="10">
    <location>
        <begin position="477"/>
        <end position="509"/>
    </location>
</feature>
<proteinExistence type="inferred from homology"/>
<organism evidence="12 13">
    <name type="scientific">Trypanosoma conorhini</name>
    <dbReference type="NCBI Taxonomy" id="83891"/>
    <lineage>
        <taxon>Eukaryota</taxon>
        <taxon>Discoba</taxon>
        <taxon>Euglenozoa</taxon>
        <taxon>Kinetoplastea</taxon>
        <taxon>Metakinetoplastina</taxon>
        <taxon>Trypanosomatida</taxon>
        <taxon>Trypanosomatidae</taxon>
        <taxon>Trypanosoma</taxon>
    </lineage>
</organism>
<evidence type="ECO:0000256" key="3">
    <source>
        <dbReference type="ARBA" id="ARBA00006702"/>
    </source>
</evidence>
<feature type="compositionally biased region" description="Basic and acidic residues" evidence="10">
    <location>
        <begin position="329"/>
        <end position="341"/>
    </location>
</feature>
<evidence type="ECO:0000256" key="5">
    <source>
        <dbReference type="ARBA" id="ARBA00022723"/>
    </source>
</evidence>